<evidence type="ECO:0000256" key="2">
    <source>
        <dbReference type="SAM" id="SignalP"/>
    </source>
</evidence>
<dbReference type="Gene3D" id="3.40.390.10">
    <property type="entry name" value="Collagenase (Catalytic Domain)"/>
    <property type="match status" value="1"/>
</dbReference>
<comment type="caution">
    <text evidence="3">The sequence shown here is derived from an EMBL/GenBank/DDBJ whole genome shotgun (WGS) entry which is preliminary data.</text>
</comment>
<evidence type="ECO:0000313" key="4">
    <source>
        <dbReference type="Proteomes" id="UP000186657"/>
    </source>
</evidence>
<dbReference type="AlphaFoldDB" id="A0A1U7N720"/>
<dbReference type="EMBL" id="MKZS01000001">
    <property type="protein sequence ID" value="OLT61738.1"/>
    <property type="molecule type" value="Genomic_DNA"/>
</dbReference>
<evidence type="ECO:0000313" key="3">
    <source>
        <dbReference type="EMBL" id="OLT61738.1"/>
    </source>
</evidence>
<protein>
    <recommendedName>
        <fullName evidence="5">PEP-CTERM protein-sorting domain-containing protein</fullName>
    </recommendedName>
</protein>
<dbReference type="SUPFAM" id="SSF55486">
    <property type="entry name" value="Metalloproteases ('zincins'), catalytic domain"/>
    <property type="match status" value="1"/>
</dbReference>
<dbReference type="Proteomes" id="UP000186657">
    <property type="component" value="Unassembled WGS sequence"/>
</dbReference>
<evidence type="ECO:0000256" key="1">
    <source>
        <dbReference type="SAM" id="MobiDB-lite"/>
    </source>
</evidence>
<dbReference type="InterPro" id="IPR024079">
    <property type="entry name" value="MetalloPept_cat_dom_sf"/>
</dbReference>
<evidence type="ECO:0008006" key="5">
    <source>
        <dbReference type="Google" id="ProtNLM"/>
    </source>
</evidence>
<accession>A0A1U7N720</accession>
<dbReference type="Pfam" id="PF13582">
    <property type="entry name" value="Reprolysin_3"/>
    <property type="match status" value="1"/>
</dbReference>
<proteinExistence type="predicted"/>
<feature type="region of interest" description="Disordered" evidence="1">
    <location>
        <begin position="389"/>
        <end position="411"/>
    </location>
</feature>
<organism evidence="3 4">
    <name type="scientific">Moorena bouillonii PNG</name>
    <dbReference type="NCBI Taxonomy" id="568701"/>
    <lineage>
        <taxon>Bacteria</taxon>
        <taxon>Bacillati</taxon>
        <taxon>Cyanobacteriota</taxon>
        <taxon>Cyanophyceae</taxon>
        <taxon>Coleofasciculales</taxon>
        <taxon>Coleofasciculaceae</taxon>
        <taxon>Moorena</taxon>
    </lineage>
</organism>
<dbReference type="RefSeq" id="WP_075903114.1">
    <property type="nucleotide sequence ID" value="NZ_MKZS01000001.1"/>
</dbReference>
<keyword evidence="2" id="KW-0732">Signal</keyword>
<feature type="chain" id="PRO_5012414323" description="PEP-CTERM protein-sorting domain-containing protein" evidence="2">
    <location>
        <begin position="27"/>
        <end position="436"/>
    </location>
</feature>
<keyword evidence="4" id="KW-1185">Reference proteome</keyword>
<sequence length="436" mass="46385">MKISKKVGFPALVFACLAWVSINDNAANAQVIDRYFTINPIQVCNDAGANCAPTPIFPDEVTKIYQQAGVAPVFLPTTQLSDTDLLTMTTGIRDIDQAGNGQHPNPTTINTWFVQDLVEPRGILYGQAWINANGVVVDGTAVQNFNSGNGRRDTLAHEIGHNFGLEHDTFGAAAANNLMTEGGSRSVPNGLANIFPDGANLSQLTMAQIDQIRSSPLLNQVPEVMVDTNGSTPFNTDDFFLVDFMDGPAGVFLTSLTMDLTPVNTFFDSVNNAPIGEFPGGDSSPFALSNLSGIDAGDITLVGGNTALDGGQQLTLNFAPNSFTVGDSFRFGIDIDLFSNIDGFGAMPEELIGTLFSFTFSDGFGSQAEIENDLIASSIEPMNILPFIGQPSGGPQIPPGRITDDPDPEQVPESQNTTALLLMGLGGLCCYRRKRS</sequence>
<reference evidence="3 4" key="1">
    <citation type="submission" date="2016-10" db="EMBL/GenBank/DDBJ databases">
        <title>Comparative genomics uncovers the prolific and rare metabolic potential of the cyanobacterial genus Moorea.</title>
        <authorList>
            <person name="Leao T."/>
            <person name="Castelao G."/>
            <person name="Korobeynikov A."/>
            <person name="Monroe E.A."/>
            <person name="Podell S."/>
            <person name="Glukhov E."/>
            <person name="Allen E."/>
            <person name="Gerwick W.H."/>
            <person name="Gerwick L."/>
        </authorList>
    </citation>
    <scope>NUCLEOTIDE SEQUENCE [LARGE SCALE GENOMIC DNA]</scope>
    <source>
        <strain evidence="3 4">PNG5-198</strain>
    </source>
</reference>
<dbReference type="GO" id="GO:0008237">
    <property type="term" value="F:metallopeptidase activity"/>
    <property type="evidence" value="ECO:0007669"/>
    <property type="project" value="InterPro"/>
</dbReference>
<feature type="signal peptide" evidence="2">
    <location>
        <begin position="1"/>
        <end position="26"/>
    </location>
</feature>
<gene>
    <name evidence="3" type="ORF">BJP37_24645</name>
</gene>
<name>A0A1U7N720_9CYAN</name>